<keyword evidence="1" id="KW-0472">Membrane</keyword>
<keyword evidence="1" id="KW-1133">Transmembrane helix</keyword>
<dbReference type="OrthoDB" id="10421936at2759"/>
<name>A0A8X6N2K8_NEPPI</name>
<evidence type="ECO:0000313" key="2">
    <source>
        <dbReference type="EMBL" id="GFS90063.1"/>
    </source>
</evidence>
<feature type="transmembrane region" description="Helical" evidence="1">
    <location>
        <begin position="37"/>
        <end position="56"/>
    </location>
</feature>
<keyword evidence="1" id="KW-0812">Transmembrane</keyword>
<organism evidence="2 3">
    <name type="scientific">Nephila pilipes</name>
    <name type="common">Giant wood spider</name>
    <name type="synonym">Nephila maculata</name>
    <dbReference type="NCBI Taxonomy" id="299642"/>
    <lineage>
        <taxon>Eukaryota</taxon>
        <taxon>Metazoa</taxon>
        <taxon>Ecdysozoa</taxon>
        <taxon>Arthropoda</taxon>
        <taxon>Chelicerata</taxon>
        <taxon>Arachnida</taxon>
        <taxon>Araneae</taxon>
        <taxon>Araneomorphae</taxon>
        <taxon>Entelegynae</taxon>
        <taxon>Araneoidea</taxon>
        <taxon>Nephilidae</taxon>
        <taxon>Nephila</taxon>
    </lineage>
</organism>
<sequence>MRGRKCTSCQSEGSLSSERYLQHLGQRTRIKHRGSNFLINRLIFTLSYFIGCASHLTDVHRTLTYRRSGDGLPACELIKRLYPVREAFTCWASLSDLVCNL</sequence>
<reference evidence="2" key="1">
    <citation type="submission" date="2020-08" db="EMBL/GenBank/DDBJ databases">
        <title>Multicomponent nature underlies the extraordinary mechanical properties of spider dragline silk.</title>
        <authorList>
            <person name="Kono N."/>
            <person name="Nakamura H."/>
            <person name="Mori M."/>
            <person name="Yoshida Y."/>
            <person name="Ohtoshi R."/>
            <person name="Malay A.D."/>
            <person name="Moran D.A.P."/>
            <person name="Tomita M."/>
            <person name="Numata K."/>
            <person name="Arakawa K."/>
        </authorList>
    </citation>
    <scope>NUCLEOTIDE SEQUENCE</scope>
</reference>
<accession>A0A8X6N2K8</accession>
<keyword evidence="3" id="KW-1185">Reference proteome</keyword>
<comment type="caution">
    <text evidence="2">The sequence shown here is derived from an EMBL/GenBank/DDBJ whole genome shotgun (WGS) entry which is preliminary data.</text>
</comment>
<dbReference type="Proteomes" id="UP000887013">
    <property type="component" value="Unassembled WGS sequence"/>
</dbReference>
<evidence type="ECO:0000256" key="1">
    <source>
        <dbReference type="SAM" id="Phobius"/>
    </source>
</evidence>
<proteinExistence type="predicted"/>
<dbReference type="EMBL" id="BMAW01004634">
    <property type="protein sequence ID" value="GFS90063.1"/>
    <property type="molecule type" value="Genomic_DNA"/>
</dbReference>
<protein>
    <submittedName>
        <fullName evidence="2">Uncharacterized protein</fullName>
    </submittedName>
</protein>
<evidence type="ECO:0000313" key="3">
    <source>
        <dbReference type="Proteomes" id="UP000887013"/>
    </source>
</evidence>
<dbReference type="AlphaFoldDB" id="A0A8X6N2K8"/>
<gene>
    <name evidence="2" type="ORF">NPIL_319361</name>
</gene>